<dbReference type="EMBL" id="NHRY01000047">
    <property type="protein sequence ID" value="PPQ37548.1"/>
    <property type="molecule type" value="Genomic_DNA"/>
</dbReference>
<proteinExistence type="predicted"/>
<evidence type="ECO:0000256" key="1">
    <source>
        <dbReference type="ARBA" id="ARBA00023125"/>
    </source>
</evidence>
<evidence type="ECO:0000313" key="2">
    <source>
        <dbReference type="EMBL" id="PPQ37548.1"/>
    </source>
</evidence>
<accession>A0A2S6NMN4</accession>
<dbReference type="Proteomes" id="UP000239724">
    <property type="component" value="Unassembled WGS sequence"/>
</dbReference>
<organism evidence="2 3">
    <name type="scientific">Rhodopila globiformis</name>
    <name type="common">Rhodopseudomonas globiformis</name>
    <dbReference type="NCBI Taxonomy" id="1071"/>
    <lineage>
        <taxon>Bacteria</taxon>
        <taxon>Pseudomonadati</taxon>
        <taxon>Pseudomonadota</taxon>
        <taxon>Alphaproteobacteria</taxon>
        <taxon>Acetobacterales</taxon>
        <taxon>Acetobacteraceae</taxon>
        <taxon>Rhodopila</taxon>
    </lineage>
</organism>
<name>A0A2S6NMN4_RHOGL</name>
<evidence type="ECO:0000313" key="3">
    <source>
        <dbReference type="Proteomes" id="UP000239724"/>
    </source>
</evidence>
<reference evidence="2 3" key="1">
    <citation type="journal article" date="2018" name="Arch. Microbiol.">
        <title>New insights into the metabolic potential of the phototrophic purple bacterium Rhodopila globiformis DSM 161(T) from its draft genome sequence and evidence for a vanadium-dependent nitrogenase.</title>
        <authorList>
            <person name="Imhoff J.F."/>
            <person name="Rahn T."/>
            <person name="Kunzel S."/>
            <person name="Neulinger S.C."/>
        </authorList>
    </citation>
    <scope>NUCLEOTIDE SEQUENCE [LARGE SCALE GENOMIC DNA]</scope>
    <source>
        <strain evidence="2 3">DSM 161</strain>
    </source>
</reference>
<keyword evidence="1" id="KW-0238">DNA-binding</keyword>
<protein>
    <submittedName>
        <fullName evidence="2">Addiction module antidote protein, HigA family</fullName>
    </submittedName>
</protein>
<dbReference type="InterPro" id="IPR010982">
    <property type="entry name" value="Lambda_DNA-bd_dom_sf"/>
</dbReference>
<dbReference type="PANTHER" id="PTHR36924">
    <property type="entry name" value="ANTITOXIN HIGA-1"/>
    <property type="match status" value="1"/>
</dbReference>
<dbReference type="OrthoDB" id="3174593at2"/>
<dbReference type="AlphaFoldDB" id="A0A2S6NMN4"/>
<dbReference type="PANTHER" id="PTHR36924:SF1">
    <property type="entry name" value="ANTITOXIN HIGA-1"/>
    <property type="match status" value="1"/>
</dbReference>
<dbReference type="SUPFAM" id="SSF47413">
    <property type="entry name" value="lambda repressor-like DNA-binding domains"/>
    <property type="match status" value="1"/>
</dbReference>
<comment type="caution">
    <text evidence="2">The sequence shown here is derived from an EMBL/GenBank/DDBJ whole genome shotgun (WGS) entry which is preliminary data.</text>
</comment>
<sequence>MARFNRRMHPGRVLREEYMEPMRLDATGLAQALGVAPGQIAPVLADQQPVTSDLALRLARFFRTSPQFWLGLQTAYDLARAQALFGAEIEARVQPLAA</sequence>
<dbReference type="NCBIfam" id="TIGR02607">
    <property type="entry name" value="antidote_HigA"/>
    <property type="match status" value="1"/>
</dbReference>
<dbReference type="InterPro" id="IPR013430">
    <property type="entry name" value="Toxin_antidote_HigA"/>
</dbReference>
<dbReference type="Gene3D" id="1.10.260.40">
    <property type="entry name" value="lambda repressor-like DNA-binding domains"/>
    <property type="match status" value="1"/>
</dbReference>
<gene>
    <name evidence="2" type="ORF">CCS01_03370</name>
</gene>
<keyword evidence="3" id="KW-1185">Reference proteome</keyword>
<dbReference type="GO" id="GO:0003677">
    <property type="term" value="F:DNA binding"/>
    <property type="evidence" value="ECO:0007669"/>
    <property type="project" value="UniProtKB-KW"/>
</dbReference>